<organism evidence="3">
    <name type="scientific">Glycine soja</name>
    <name type="common">Wild soybean</name>
    <dbReference type="NCBI Taxonomy" id="3848"/>
    <lineage>
        <taxon>Eukaryota</taxon>
        <taxon>Viridiplantae</taxon>
        <taxon>Streptophyta</taxon>
        <taxon>Embryophyta</taxon>
        <taxon>Tracheophyta</taxon>
        <taxon>Spermatophyta</taxon>
        <taxon>Magnoliopsida</taxon>
        <taxon>eudicotyledons</taxon>
        <taxon>Gunneridae</taxon>
        <taxon>Pentapetalae</taxon>
        <taxon>rosids</taxon>
        <taxon>fabids</taxon>
        <taxon>Fabales</taxon>
        <taxon>Fabaceae</taxon>
        <taxon>Papilionoideae</taxon>
        <taxon>50 kb inversion clade</taxon>
        <taxon>NPAAA clade</taxon>
        <taxon>indigoferoid/millettioid clade</taxon>
        <taxon>Phaseoleae</taxon>
        <taxon>Glycine</taxon>
        <taxon>Glycine subgen. Soja</taxon>
    </lineage>
</organism>
<reference evidence="3" key="1">
    <citation type="submission" date="2014-07" db="EMBL/GenBank/DDBJ databases">
        <title>Identification of a novel salt tolerance gene in wild soybean by whole-genome sequencing.</title>
        <authorList>
            <person name="Lam H.-M."/>
            <person name="Qi X."/>
            <person name="Li M.-W."/>
            <person name="Liu X."/>
            <person name="Xie M."/>
            <person name="Ni M."/>
            <person name="Xu X."/>
        </authorList>
    </citation>
    <scope>NUCLEOTIDE SEQUENCE [LARGE SCALE GENOMIC DNA]</scope>
    <source>
        <tissue evidence="3">Root</tissue>
    </source>
</reference>
<keyword evidence="3" id="KW-0418">Kinase</keyword>
<gene>
    <name evidence="3" type="ORF">glysoja_047611</name>
</gene>
<accession>A0A0B2SE12</accession>
<proteinExistence type="predicted"/>
<dbReference type="Gene3D" id="1.10.510.10">
    <property type="entry name" value="Transferase(Phosphotransferase) domain 1"/>
    <property type="match status" value="1"/>
</dbReference>
<dbReference type="PANTHER" id="PTHR46008:SF2">
    <property type="entry name" value="LEAF RUST 10 DISEASE-RESISTANCE LOCUS RECEPTOR-LIKE PROTEIN KINASE-LIKE 1.4"/>
    <property type="match status" value="1"/>
</dbReference>
<dbReference type="PANTHER" id="PTHR46008">
    <property type="entry name" value="LEAF RUST 10 DISEASE-RESISTANCE LOCUS RECEPTOR-LIKE PROTEIN KINASE-LIKE 1.4"/>
    <property type="match status" value="1"/>
</dbReference>
<dbReference type="GO" id="GO:0005524">
    <property type="term" value="F:ATP binding"/>
    <property type="evidence" value="ECO:0007669"/>
    <property type="project" value="UniProtKB-KW"/>
</dbReference>
<keyword evidence="2" id="KW-0067">ATP-binding</keyword>
<evidence type="ECO:0000256" key="1">
    <source>
        <dbReference type="ARBA" id="ARBA00022741"/>
    </source>
</evidence>
<dbReference type="Proteomes" id="UP000053555">
    <property type="component" value="Unassembled WGS sequence"/>
</dbReference>
<dbReference type="SUPFAM" id="SSF56112">
    <property type="entry name" value="Protein kinase-like (PK-like)"/>
    <property type="match status" value="1"/>
</dbReference>
<dbReference type="InterPro" id="IPR011009">
    <property type="entry name" value="Kinase-like_dom_sf"/>
</dbReference>
<dbReference type="GO" id="GO:0016301">
    <property type="term" value="F:kinase activity"/>
    <property type="evidence" value="ECO:0007669"/>
    <property type="project" value="UniProtKB-KW"/>
</dbReference>
<evidence type="ECO:0000256" key="2">
    <source>
        <dbReference type="ARBA" id="ARBA00022840"/>
    </source>
</evidence>
<keyword evidence="1" id="KW-0547">Nucleotide-binding</keyword>
<dbReference type="EMBL" id="KN644376">
    <property type="protein sequence ID" value="KHN42537.1"/>
    <property type="molecule type" value="Genomic_DNA"/>
</dbReference>
<keyword evidence="3" id="KW-0808">Transferase</keyword>
<sequence>MDPELAYGWLSVKNDVYSFGVLAKCWVLNEEDNLATLLSRKIENQALVELLDPRFGFETNLKIKWMMTAITELALLCMKCPQELRPNMEQVLETLNDIKQGRYETNSIKGIIK</sequence>
<protein>
    <submittedName>
        <fullName evidence="3">Putative serine/threonine-protein kinase</fullName>
    </submittedName>
</protein>
<dbReference type="AlphaFoldDB" id="A0A0B2SE12"/>
<name>A0A0B2SE12_GLYSO</name>
<evidence type="ECO:0000313" key="3">
    <source>
        <dbReference type="EMBL" id="KHN42537.1"/>
    </source>
</evidence>